<proteinExistence type="predicted"/>
<accession>A0A2H0BTR2</accession>
<sequence>MIQRPDQRVAVFIDTQNMYHSAKHVHNARVNFGSLLEAAVGSRQLIRAIAYVAKSKTGEEQAFFEAMLSGGIELKIKDVQEFSSGAKKADWDVGLAVDAISISPKVDAIVLVTGDGDFVPLVEYLRSHGVICEVAAFGKSTSQALREVADAFMDLSEAPEQFLLGATRTHKHTATPKKVASTTKKPARATKSDESTERKIRITY</sequence>
<feature type="region of interest" description="Disordered" evidence="1">
    <location>
        <begin position="170"/>
        <end position="204"/>
    </location>
</feature>
<dbReference type="Gene3D" id="3.40.50.1010">
    <property type="entry name" value="5'-nuclease"/>
    <property type="match status" value="1"/>
</dbReference>
<dbReference type="Proteomes" id="UP000231581">
    <property type="component" value="Unassembled WGS sequence"/>
</dbReference>
<reference evidence="3 4" key="1">
    <citation type="submission" date="2017-09" db="EMBL/GenBank/DDBJ databases">
        <title>Depth-based differentiation of microbial function through sediment-hosted aquifers and enrichment of novel symbionts in the deep terrestrial subsurface.</title>
        <authorList>
            <person name="Probst A.J."/>
            <person name="Ladd B."/>
            <person name="Jarett J.K."/>
            <person name="Geller-Mcgrath D.E."/>
            <person name="Sieber C.M."/>
            <person name="Emerson J.B."/>
            <person name="Anantharaman K."/>
            <person name="Thomas B.C."/>
            <person name="Malmstrom R."/>
            <person name="Stieglmeier M."/>
            <person name="Klingl A."/>
            <person name="Woyke T."/>
            <person name="Ryan C.M."/>
            <person name="Banfield J.F."/>
        </authorList>
    </citation>
    <scope>NUCLEOTIDE SEQUENCE [LARGE SCALE GENOMIC DNA]</scope>
    <source>
        <strain evidence="3">CG22_combo_CG10-13_8_21_14_all_47_17</strain>
    </source>
</reference>
<dbReference type="CDD" id="cd10911">
    <property type="entry name" value="PIN_LabA"/>
    <property type="match status" value="1"/>
</dbReference>
<dbReference type="GO" id="GO:0004540">
    <property type="term" value="F:RNA nuclease activity"/>
    <property type="evidence" value="ECO:0007669"/>
    <property type="project" value="InterPro"/>
</dbReference>
<dbReference type="AlphaFoldDB" id="A0A2H0BTR2"/>
<evidence type="ECO:0000313" key="3">
    <source>
        <dbReference type="EMBL" id="PIP60450.1"/>
    </source>
</evidence>
<dbReference type="InterPro" id="IPR047140">
    <property type="entry name" value="LabA"/>
</dbReference>
<dbReference type="EMBL" id="PCSZ01000062">
    <property type="protein sequence ID" value="PIP60450.1"/>
    <property type="molecule type" value="Genomic_DNA"/>
</dbReference>
<comment type="caution">
    <text evidence="3">The sequence shown here is derived from an EMBL/GenBank/DDBJ whole genome shotgun (WGS) entry which is preliminary data.</text>
</comment>
<gene>
    <name evidence="3" type="ORF">COX00_03100</name>
</gene>
<dbReference type="PANTHER" id="PTHR35458:SF8">
    <property type="entry name" value="SLR0650 PROTEIN"/>
    <property type="match status" value="1"/>
</dbReference>
<feature type="domain" description="NYN" evidence="2">
    <location>
        <begin position="8"/>
        <end position="155"/>
    </location>
</feature>
<evidence type="ECO:0000256" key="1">
    <source>
        <dbReference type="SAM" id="MobiDB-lite"/>
    </source>
</evidence>
<dbReference type="PANTHER" id="PTHR35458">
    <property type="entry name" value="SLR0755 PROTEIN"/>
    <property type="match status" value="1"/>
</dbReference>
<evidence type="ECO:0000259" key="2">
    <source>
        <dbReference type="Pfam" id="PF01936"/>
    </source>
</evidence>
<name>A0A2H0BTR2_9BACT</name>
<protein>
    <recommendedName>
        <fullName evidence="2">NYN domain-containing protein</fullName>
    </recommendedName>
</protein>
<dbReference type="InterPro" id="IPR021139">
    <property type="entry name" value="NYN"/>
</dbReference>
<organism evidence="3 4">
    <name type="scientific">Candidatus Uhrbacteria bacterium CG22_combo_CG10-13_8_21_14_all_47_17</name>
    <dbReference type="NCBI Taxonomy" id="1975041"/>
    <lineage>
        <taxon>Bacteria</taxon>
        <taxon>Candidatus Uhriibacteriota</taxon>
    </lineage>
</organism>
<dbReference type="Pfam" id="PF01936">
    <property type="entry name" value="NYN"/>
    <property type="match status" value="1"/>
</dbReference>
<evidence type="ECO:0000313" key="4">
    <source>
        <dbReference type="Proteomes" id="UP000231581"/>
    </source>
</evidence>
<feature type="compositionally biased region" description="Basic and acidic residues" evidence="1">
    <location>
        <begin position="190"/>
        <end position="204"/>
    </location>
</feature>